<organism evidence="1 2">
    <name type="scientific">Candidatus Wolfebacteria bacterium RIFOXYD1_FULL_48_65</name>
    <dbReference type="NCBI Taxonomy" id="1802561"/>
    <lineage>
        <taxon>Bacteria</taxon>
        <taxon>Candidatus Wolfeibacteriota</taxon>
    </lineage>
</organism>
<comment type="caution">
    <text evidence="1">The sequence shown here is derived from an EMBL/GenBank/DDBJ whole genome shotgun (WGS) entry which is preliminary data.</text>
</comment>
<evidence type="ECO:0000313" key="1">
    <source>
        <dbReference type="EMBL" id="OGM93983.1"/>
    </source>
</evidence>
<evidence type="ECO:0000313" key="2">
    <source>
        <dbReference type="Proteomes" id="UP000179057"/>
    </source>
</evidence>
<reference evidence="1 2" key="1">
    <citation type="journal article" date="2016" name="Nat. Commun.">
        <title>Thousands of microbial genomes shed light on interconnected biogeochemical processes in an aquifer system.</title>
        <authorList>
            <person name="Anantharaman K."/>
            <person name="Brown C.T."/>
            <person name="Hug L.A."/>
            <person name="Sharon I."/>
            <person name="Castelle C.J."/>
            <person name="Probst A.J."/>
            <person name="Thomas B.C."/>
            <person name="Singh A."/>
            <person name="Wilkins M.J."/>
            <person name="Karaoz U."/>
            <person name="Brodie E.L."/>
            <person name="Williams K.H."/>
            <person name="Hubbard S.S."/>
            <person name="Banfield J.F."/>
        </authorList>
    </citation>
    <scope>NUCLEOTIDE SEQUENCE [LARGE SCALE GENOMIC DNA]</scope>
</reference>
<dbReference type="Proteomes" id="UP000179057">
    <property type="component" value="Unassembled WGS sequence"/>
</dbReference>
<dbReference type="EMBL" id="MGIV01000018">
    <property type="protein sequence ID" value="OGM93983.1"/>
    <property type="molecule type" value="Genomic_DNA"/>
</dbReference>
<gene>
    <name evidence="1" type="ORF">A2610_03650</name>
</gene>
<protein>
    <submittedName>
        <fullName evidence="1">Uncharacterized protein</fullName>
    </submittedName>
</protein>
<accession>A0A1F8DZH2</accession>
<name>A0A1F8DZH2_9BACT</name>
<proteinExistence type="predicted"/>
<sequence length="74" mass="8723">MLRKVELKKEKNNNMESKELIKELKSLNKTIKDQFIFLLCREGYTKEQIRIIIGSIDNTRITQISSGLKKINKK</sequence>
<dbReference type="AlphaFoldDB" id="A0A1F8DZH2"/>